<dbReference type="Proteomes" id="UP001446337">
    <property type="component" value="Chromosome"/>
</dbReference>
<sequence length="202" mass="22109">MDTHVGRDAEDLSARETYRLLTSCLVPRPIAWVSTLNRAGQRNLAPFSFYTLVSTDPPLIALSISQHQGQDKDTVVNIQETEEFVVNFVTVAQIAAMHATSGHFPPHIDEAALLDIEMVPSRRVRPQGVALSPTRLECRLSEVLVFGARATRLLIGEVVHFSIAESCMKDGRIDGTLLDPACRLGGPWYASLGARFSQDAAP</sequence>
<evidence type="ECO:0000313" key="7">
    <source>
        <dbReference type="Proteomes" id="UP001446337"/>
    </source>
</evidence>
<protein>
    <submittedName>
        <fullName evidence="6">Flavin reductase family protein</fullName>
        <ecNumber evidence="6">1.5.1.-</ecNumber>
    </submittedName>
</protein>
<dbReference type="InterPro" id="IPR012349">
    <property type="entry name" value="Split_barrel_FMN-bd"/>
</dbReference>
<comment type="similarity">
    <text evidence="4">Belongs to the flavoredoxin family.</text>
</comment>
<evidence type="ECO:0000259" key="5">
    <source>
        <dbReference type="SMART" id="SM00903"/>
    </source>
</evidence>
<dbReference type="InterPro" id="IPR002563">
    <property type="entry name" value="Flavin_Rdtase-like_dom"/>
</dbReference>
<proteinExistence type="inferred from homology"/>
<dbReference type="GO" id="GO:0016491">
    <property type="term" value="F:oxidoreductase activity"/>
    <property type="evidence" value="ECO:0007669"/>
    <property type="project" value="UniProtKB-KW"/>
</dbReference>
<dbReference type="PANTHER" id="PTHR33798">
    <property type="entry name" value="FLAVOPROTEIN OXYGENASE"/>
    <property type="match status" value="1"/>
</dbReference>
<accession>A0ABZ3FVZ9</accession>
<dbReference type="EC" id="1.5.1.-" evidence="6"/>
<organism evidence="6 7">
    <name type="scientific">Achromobacter denitrificans</name>
    <name type="common">Alcaligenes denitrificans</name>
    <dbReference type="NCBI Taxonomy" id="32002"/>
    <lineage>
        <taxon>Bacteria</taxon>
        <taxon>Pseudomonadati</taxon>
        <taxon>Pseudomonadota</taxon>
        <taxon>Betaproteobacteria</taxon>
        <taxon>Burkholderiales</taxon>
        <taxon>Alcaligenaceae</taxon>
        <taxon>Achromobacter</taxon>
    </lineage>
</organism>
<evidence type="ECO:0000256" key="4">
    <source>
        <dbReference type="ARBA" id="ARBA00038054"/>
    </source>
</evidence>
<evidence type="ECO:0000256" key="3">
    <source>
        <dbReference type="ARBA" id="ARBA00022643"/>
    </source>
</evidence>
<keyword evidence="2" id="KW-0285">Flavoprotein</keyword>
<dbReference type="SMART" id="SM00903">
    <property type="entry name" value="Flavin_Reduct"/>
    <property type="match status" value="1"/>
</dbReference>
<keyword evidence="7" id="KW-1185">Reference proteome</keyword>
<reference evidence="6 7" key="1">
    <citation type="submission" date="2024-05" db="EMBL/GenBank/DDBJ databases">
        <title>Achromobacter denitrificans. BP1, complete genome.</title>
        <authorList>
            <person name="Zhang B."/>
        </authorList>
    </citation>
    <scope>NUCLEOTIDE SEQUENCE [LARGE SCALE GENOMIC DNA]</scope>
    <source>
        <strain evidence="6 7">BP1</strain>
    </source>
</reference>
<evidence type="ECO:0000313" key="6">
    <source>
        <dbReference type="EMBL" id="XAN13950.1"/>
    </source>
</evidence>
<feature type="domain" description="Flavin reductase like" evidence="5">
    <location>
        <begin position="23"/>
        <end position="176"/>
    </location>
</feature>
<dbReference type="PANTHER" id="PTHR33798:SF5">
    <property type="entry name" value="FLAVIN REDUCTASE LIKE DOMAIN-CONTAINING PROTEIN"/>
    <property type="match status" value="1"/>
</dbReference>
<keyword evidence="3" id="KW-0288">FMN</keyword>
<dbReference type="EMBL" id="CP154792">
    <property type="protein sequence ID" value="XAN13950.1"/>
    <property type="molecule type" value="Genomic_DNA"/>
</dbReference>
<dbReference type="Pfam" id="PF01613">
    <property type="entry name" value="Flavin_Reduct"/>
    <property type="match status" value="1"/>
</dbReference>
<dbReference type="SUPFAM" id="SSF50475">
    <property type="entry name" value="FMN-binding split barrel"/>
    <property type="match status" value="1"/>
</dbReference>
<gene>
    <name evidence="6" type="ORF">AAIK43_21485</name>
</gene>
<evidence type="ECO:0000256" key="2">
    <source>
        <dbReference type="ARBA" id="ARBA00022630"/>
    </source>
</evidence>
<evidence type="ECO:0000256" key="1">
    <source>
        <dbReference type="ARBA" id="ARBA00001917"/>
    </source>
</evidence>
<keyword evidence="6" id="KW-0560">Oxidoreductase</keyword>
<comment type="cofactor">
    <cofactor evidence="1">
        <name>FMN</name>
        <dbReference type="ChEBI" id="CHEBI:58210"/>
    </cofactor>
</comment>
<name>A0ABZ3FVZ9_ACHDE</name>
<dbReference type="Gene3D" id="2.30.110.10">
    <property type="entry name" value="Electron Transport, Fmn-binding Protein, Chain A"/>
    <property type="match status" value="1"/>
</dbReference>
<dbReference type="RefSeq" id="WP_088147474.1">
    <property type="nucleotide sequence ID" value="NZ_CP154792.1"/>
</dbReference>